<feature type="compositionally biased region" description="Polar residues" evidence="1">
    <location>
        <begin position="1"/>
        <end position="26"/>
    </location>
</feature>
<organism evidence="2">
    <name type="scientific">Arion vulgaris</name>
    <dbReference type="NCBI Taxonomy" id="1028688"/>
    <lineage>
        <taxon>Eukaryota</taxon>
        <taxon>Metazoa</taxon>
        <taxon>Spiralia</taxon>
        <taxon>Lophotrochozoa</taxon>
        <taxon>Mollusca</taxon>
        <taxon>Gastropoda</taxon>
        <taxon>Heterobranchia</taxon>
        <taxon>Euthyneura</taxon>
        <taxon>Panpulmonata</taxon>
        <taxon>Eupulmonata</taxon>
        <taxon>Stylommatophora</taxon>
        <taxon>Helicina</taxon>
        <taxon>Arionoidea</taxon>
        <taxon>Arionidae</taxon>
        <taxon>Arion</taxon>
    </lineage>
</organism>
<name>A0A0B6Y381_9EUPU</name>
<feature type="compositionally biased region" description="Polar residues" evidence="1">
    <location>
        <begin position="93"/>
        <end position="112"/>
    </location>
</feature>
<dbReference type="AlphaFoldDB" id="A0A0B6Y381"/>
<sequence>ADQKISSDNYGSSFTLLNTNNSTSFYPVNHHPHNQQHQQFNSGNQSHPGSRPQSRTGRGGADTSLSYHQQPHNNHSDQLWQHRQHHFPHPSHELTSTHFQDQYSSSDNSSAPLNYRIYEPRSQQFYSGPAQNYHP</sequence>
<evidence type="ECO:0000313" key="2">
    <source>
        <dbReference type="EMBL" id="CEK50316.1"/>
    </source>
</evidence>
<protein>
    <submittedName>
        <fullName evidence="2">Uncharacterized protein</fullName>
    </submittedName>
</protein>
<proteinExistence type="predicted"/>
<feature type="non-terminal residue" evidence="2">
    <location>
        <position position="1"/>
    </location>
</feature>
<accession>A0A0B6Y381</accession>
<feature type="non-terminal residue" evidence="2">
    <location>
        <position position="135"/>
    </location>
</feature>
<gene>
    <name evidence="2" type="primary">ORF10407</name>
</gene>
<feature type="region of interest" description="Disordered" evidence="1">
    <location>
        <begin position="1"/>
        <end position="135"/>
    </location>
</feature>
<reference evidence="2" key="1">
    <citation type="submission" date="2014-12" db="EMBL/GenBank/DDBJ databases">
        <title>Insight into the proteome of Arion vulgaris.</title>
        <authorList>
            <person name="Aradska J."/>
            <person name="Bulat T."/>
            <person name="Smidak R."/>
            <person name="Sarate P."/>
            <person name="Gangsoo J."/>
            <person name="Sialana F."/>
            <person name="Bilban M."/>
            <person name="Lubec G."/>
        </authorList>
    </citation>
    <scope>NUCLEOTIDE SEQUENCE</scope>
    <source>
        <tissue evidence="2">Skin</tissue>
    </source>
</reference>
<feature type="compositionally biased region" description="Polar residues" evidence="1">
    <location>
        <begin position="63"/>
        <end position="81"/>
    </location>
</feature>
<dbReference type="EMBL" id="HACG01003451">
    <property type="protein sequence ID" value="CEK50316.1"/>
    <property type="molecule type" value="Transcribed_RNA"/>
</dbReference>
<feature type="compositionally biased region" description="Polar residues" evidence="1">
    <location>
        <begin position="121"/>
        <end position="135"/>
    </location>
</feature>
<evidence type="ECO:0000256" key="1">
    <source>
        <dbReference type="SAM" id="MobiDB-lite"/>
    </source>
</evidence>
<feature type="compositionally biased region" description="Polar residues" evidence="1">
    <location>
        <begin position="40"/>
        <end position="56"/>
    </location>
</feature>